<feature type="transmembrane region" description="Helical" evidence="26">
    <location>
        <begin position="495"/>
        <end position="517"/>
    </location>
</feature>
<evidence type="ECO:0000256" key="10">
    <source>
        <dbReference type="ARBA" id="ARBA00044881"/>
    </source>
</evidence>
<comment type="catalytic activity">
    <reaction evidence="18">
        <text>L-histidyl-L-alpha-amino acid(out) = L-histidyl-L-alpha-amino acid(in)</text>
        <dbReference type="Rhea" id="RHEA:79379"/>
        <dbReference type="ChEBI" id="CHEBI:229964"/>
    </reaction>
</comment>
<evidence type="ECO:0000256" key="9">
    <source>
        <dbReference type="ARBA" id="ARBA00044878"/>
    </source>
</evidence>
<feature type="transmembrane region" description="Helical" evidence="26">
    <location>
        <begin position="662"/>
        <end position="684"/>
    </location>
</feature>
<feature type="region of interest" description="Disordered" evidence="25">
    <location>
        <begin position="731"/>
        <end position="768"/>
    </location>
</feature>
<comment type="catalytic activity">
    <reaction evidence="17">
        <text>L-arginyl-glycine(out) = L-arginyl-glycine(in)</text>
        <dbReference type="Rhea" id="RHEA:79391"/>
        <dbReference type="ChEBI" id="CHEBI:229955"/>
    </reaction>
</comment>
<evidence type="ECO:0000256" key="8">
    <source>
        <dbReference type="ARBA" id="ARBA00044876"/>
    </source>
</evidence>
<evidence type="ECO:0000256" key="12">
    <source>
        <dbReference type="ARBA" id="ARBA00044891"/>
    </source>
</evidence>
<comment type="catalytic activity">
    <reaction evidence="14">
        <text>L-aspartyl-L-lysine(out) = L-aspartyl-L-lysine(in)</text>
        <dbReference type="Rhea" id="RHEA:79411"/>
        <dbReference type="ChEBI" id="CHEBI:229953"/>
    </reaction>
</comment>
<dbReference type="PANTHER" id="PTHR23512:SF3">
    <property type="entry name" value="MAJOR FACILITATOR SUPERFAMILY DOMAIN-CONTAINING PROTEIN 1"/>
    <property type="match status" value="1"/>
</dbReference>
<dbReference type="SUPFAM" id="SSF103473">
    <property type="entry name" value="MFS general substrate transporter"/>
    <property type="match status" value="2"/>
</dbReference>
<organism evidence="27 28">
    <name type="scientific">Batrachochytrium salamandrivorans</name>
    <dbReference type="NCBI Taxonomy" id="1357716"/>
    <lineage>
        <taxon>Eukaryota</taxon>
        <taxon>Fungi</taxon>
        <taxon>Fungi incertae sedis</taxon>
        <taxon>Chytridiomycota</taxon>
        <taxon>Chytridiomycota incertae sedis</taxon>
        <taxon>Chytridiomycetes</taxon>
        <taxon>Rhizophydiales</taxon>
        <taxon>Rhizophydiales incertae sedis</taxon>
        <taxon>Batrachochytrium</taxon>
    </lineage>
</organism>
<protein>
    <recommendedName>
        <fullName evidence="21">Lysosomal dipeptide transporter MFSD1</fullName>
    </recommendedName>
    <alternativeName>
        <fullName evidence="22">Major facilitator superfamily domain-containing protein 1</fullName>
    </alternativeName>
</protein>
<evidence type="ECO:0000313" key="27">
    <source>
        <dbReference type="EMBL" id="KAH6597835.1"/>
    </source>
</evidence>
<comment type="catalytic activity">
    <reaction evidence="8">
        <text>L-lysyl-L-alanine(out) = L-lysyl-L-alanine(in)</text>
        <dbReference type="Rhea" id="RHEA:79399"/>
        <dbReference type="ChEBI" id="CHEBI:229954"/>
    </reaction>
</comment>
<dbReference type="Gene3D" id="1.20.1250.20">
    <property type="entry name" value="MFS general substrate transporter like domains"/>
    <property type="match status" value="2"/>
</dbReference>
<evidence type="ECO:0000256" key="7">
    <source>
        <dbReference type="ARBA" id="ARBA00023228"/>
    </source>
</evidence>
<comment type="catalytic activity">
    <reaction evidence="16">
        <text>L-lysyl-L-lysine(out) = L-lysyl-L-lysine(in)</text>
        <dbReference type="Rhea" id="RHEA:79403"/>
        <dbReference type="ChEBI" id="CHEBI:229956"/>
    </reaction>
</comment>
<dbReference type="PANTHER" id="PTHR23512">
    <property type="entry name" value="MAJOR FACILITATOR SUPERFAMILY DOMAIN-CONTAINING PROTEIN 1"/>
    <property type="match status" value="1"/>
</dbReference>
<proteinExistence type="inferred from homology"/>
<keyword evidence="5 26" id="KW-1133">Transmembrane helix</keyword>
<keyword evidence="6 26" id="KW-0472">Membrane</keyword>
<evidence type="ECO:0000256" key="18">
    <source>
        <dbReference type="ARBA" id="ARBA00044912"/>
    </source>
</evidence>
<keyword evidence="3" id="KW-0813">Transport</keyword>
<comment type="catalytic activity">
    <reaction evidence="19">
        <text>L-alanyl-L-lysine(out) = L-alanyl-L-lysine(in)</text>
        <dbReference type="Rhea" id="RHEA:79415"/>
        <dbReference type="ChEBI" id="CHEBI:192470"/>
    </reaction>
</comment>
<keyword evidence="28" id="KW-1185">Reference proteome</keyword>
<evidence type="ECO:0000256" key="2">
    <source>
        <dbReference type="ARBA" id="ARBA00008335"/>
    </source>
</evidence>
<evidence type="ECO:0000256" key="13">
    <source>
        <dbReference type="ARBA" id="ARBA00044893"/>
    </source>
</evidence>
<dbReference type="InterPro" id="IPR011701">
    <property type="entry name" value="MFS"/>
</dbReference>
<feature type="transmembrane region" description="Helical" evidence="26">
    <location>
        <begin position="627"/>
        <end position="650"/>
    </location>
</feature>
<dbReference type="InterPro" id="IPR036259">
    <property type="entry name" value="MFS_trans_sf"/>
</dbReference>
<comment type="catalytic activity">
    <reaction evidence="12">
        <text>L-lysyl-L-alpha-amino acid(out) = L-lysyl-L-alpha-amino acid(in)</text>
        <dbReference type="Rhea" id="RHEA:79387"/>
        <dbReference type="ChEBI" id="CHEBI:229965"/>
    </reaction>
</comment>
<sequence length="830" mass="91374">MSSRIRWVVLLLLSLTLVGNYYVYDMPASINRQLRDAMGIEKDQWQLALAQSYSFYAAPNIVMPFVAAVLVDQIGSHMTMLLLSLVVVTGSALFSFAIHIRSLPMLLFGRFVLGLAGESLSVAQARLTCSWFGGAELAFALGMNLSASRLGSVLNDLLTPSIAMLPNNILGDFLETERAPVLLAVWVGTFFCLVSTVSAIIAVIIDLVNLQTSDYTYLEPYPYTDSVDASLCASTPHADLPSTTERNIDVQTSLSISNDLVGHRTSTQAIQNSACDAPAQASSLLPSSFASSEVSGRIPPQTLVRKWWSSSTDNLAHVHHINISDATHFSSPELFSNEHHKADLHGQSQKIPTTTKNSGDTSLHVAATHRDDKRSISPGKQFFPGFLQEHDMEIPSSNMYDGSASASMLLSPPSVEFGSLSPLTSRSTPHLSSHRRPSQSLIEVMPLVMEEECPEDYTRELPSPEIYSSAMYSLGDSQSFSYNLWTDLCLLPIEFWLIVSLMIIYYGGTVTLINVLSDELQNSAPFHNNAQYAGFFLAIPDLLSTFLVPLCGRVVQYRGRRIVVLGICGIMMVVVHIAFLYANENIIPPVFVFAFALTLLGIVYALYICVVWPLISFVVPEELQATAYALSTSLLNLGLLCFPLISAQLISTAANVSDYTAMHYLFIGTSTLGALIICPLLFWVDQARNDGMLNMCGNVGEKRIHPQLESESEVYCDYDVYPNYYQQSDRPLGYDGHENEENGESSGNMSVPSRFPGASSLPDQALSKRTGTERWIEYGTMYGTLSGPHARELGPGWSRESLSVSRQDTVSYDRLHRVELYKTSSDPFKT</sequence>
<comment type="subunit">
    <text evidence="24">Homodimer. Interacts with lysosomal protein GLMP (via lumenal domain); the interaction starts while both proteins are still in the endoplasmic reticulum and is required for stabilization of MFSD1 in lysosomes but has no direct effect on its targeting to lysosomes or transporter activity.</text>
</comment>
<evidence type="ECO:0000256" key="20">
    <source>
        <dbReference type="ARBA" id="ARBA00044924"/>
    </source>
</evidence>
<evidence type="ECO:0000313" key="28">
    <source>
        <dbReference type="Proteomes" id="UP001648503"/>
    </source>
</evidence>
<feature type="transmembrane region" description="Helical" evidence="26">
    <location>
        <begin position="78"/>
        <end position="100"/>
    </location>
</feature>
<name>A0ABQ8FGA2_9FUNG</name>
<dbReference type="Pfam" id="PF07690">
    <property type="entry name" value="MFS_1"/>
    <property type="match status" value="2"/>
</dbReference>
<evidence type="ECO:0000256" key="3">
    <source>
        <dbReference type="ARBA" id="ARBA00022448"/>
    </source>
</evidence>
<evidence type="ECO:0000256" key="4">
    <source>
        <dbReference type="ARBA" id="ARBA00022692"/>
    </source>
</evidence>
<comment type="function">
    <text evidence="23">Lysosomal dipeptide uniporter that selectively exports lysine, arginine or histidine-containing dipeptides with a net positive charge from the lysosome lumen into the cytosol. Could play a role in a specific type of protein O-glycosylation indirectly regulating macrophages migration and tissue invasion. Also essential for liver homeostasis.</text>
</comment>
<gene>
    <name evidence="27" type="ORF">BASA50_004180</name>
</gene>
<evidence type="ECO:0000256" key="15">
    <source>
        <dbReference type="ARBA" id="ARBA00044899"/>
    </source>
</evidence>
<evidence type="ECO:0000256" key="6">
    <source>
        <dbReference type="ARBA" id="ARBA00023136"/>
    </source>
</evidence>
<dbReference type="Proteomes" id="UP001648503">
    <property type="component" value="Unassembled WGS sequence"/>
</dbReference>
<feature type="transmembrane region" description="Helical" evidence="26">
    <location>
        <begin position="562"/>
        <end position="581"/>
    </location>
</feature>
<evidence type="ECO:0000256" key="24">
    <source>
        <dbReference type="ARBA" id="ARBA00046376"/>
    </source>
</evidence>
<feature type="transmembrane region" description="Helical" evidence="26">
    <location>
        <begin position="53"/>
        <end position="71"/>
    </location>
</feature>
<evidence type="ECO:0000256" key="16">
    <source>
        <dbReference type="ARBA" id="ARBA00044900"/>
    </source>
</evidence>
<evidence type="ECO:0000256" key="19">
    <source>
        <dbReference type="ARBA" id="ARBA00044919"/>
    </source>
</evidence>
<comment type="caution">
    <text evidence="27">The sequence shown here is derived from an EMBL/GenBank/DDBJ whole genome shotgun (WGS) entry which is preliminary data.</text>
</comment>
<keyword evidence="7" id="KW-0458">Lysosome</keyword>
<comment type="catalytic activity">
    <reaction evidence="11">
        <text>L-alpha-aminoacyl-L-histidine(out) = L-alpha-aminoacyl-L-histidine(in)</text>
        <dbReference type="Rhea" id="RHEA:79375"/>
        <dbReference type="ChEBI" id="CHEBI:229967"/>
    </reaction>
</comment>
<dbReference type="EMBL" id="JAFCIX010000127">
    <property type="protein sequence ID" value="KAH6597835.1"/>
    <property type="molecule type" value="Genomic_DNA"/>
</dbReference>
<comment type="similarity">
    <text evidence="2">Belongs to the major facilitator superfamily.</text>
</comment>
<feature type="transmembrane region" description="Helical" evidence="26">
    <location>
        <begin position="183"/>
        <end position="208"/>
    </location>
</feature>
<reference evidence="27 28" key="1">
    <citation type="submission" date="2021-02" db="EMBL/GenBank/DDBJ databases">
        <title>Variation within the Batrachochytrium salamandrivorans European outbreak.</title>
        <authorList>
            <person name="Kelly M."/>
            <person name="Pasmans F."/>
            <person name="Shea T.P."/>
            <person name="Munoz J.F."/>
            <person name="Carranza S."/>
            <person name="Cuomo C.A."/>
            <person name="Martel A."/>
        </authorList>
    </citation>
    <scope>NUCLEOTIDE SEQUENCE [LARGE SCALE GENOMIC DNA]</scope>
    <source>
        <strain evidence="27 28">AMFP18/2</strain>
    </source>
</reference>
<comment type="catalytic activity">
    <reaction evidence="15">
        <text>L-arginyl-L-alpha-amino acid(out) = L-arginyl-L-alpha-amino acid(in)</text>
        <dbReference type="Rhea" id="RHEA:79371"/>
        <dbReference type="ChEBI" id="CHEBI:84315"/>
    </reaction>
</comment>
<comment type="subcellular location">
    <subcellularLocation>
        <location evidence="1">Lysosome membrane</location>
        <topology evidence="1">Multi-pass membrane protein</topology>
    </subcellularLocation>
</comment>
<evidence type="ECO:0000256" key="11">
    <source>
        <dbReference type="ARBA" id="ARBA00044884"/>
    </source>
</evidence>
<feature type="transmembrane region" description="Helical" evidence="26">
    <location>
        <begin position="7"/>
        <end position="24"/>
    </location>
</feature>
<evidence type="ECO:0000256" key="17">
    <source>
        <dbReference type="ARBA" id="ARBA00044903"/>
    </source>
</evidence>
<evidence type="ECO:0000256" key="14">
    <source>
        <dbReference type="ARBA" id="ARBA00044898"/>
    </source>
</evidence>
<evidence type="ECO:0000256" key="26">
    <source>
        <dbReference type="SAM" id="Phobius"/>
    </source>
</evidence>
<evidence type="ECO:0000256" key="1">
    <source>
        <dbReference type="ARBA" id="ARBA00004155"/>
    </source>
</evidence>
<feature type="transmembrane region" description="Helical" evidence="26">
    <location>
        <begin position="587"/>
        <end position="615"/>
    </location>
</feature>
<comment type="catalytic activity">
    <reaction evidence="10">
        <text>L-alpha-aminoacyl-L-arginine(out) = L-alpha-aminoacyl-L-arginine(in)</text>
        <dbReference type="Rhea" id="RHEA:79367"/>
        <dbReference type="ChEBI" id="CHEBI:229968"/>
    </reaction>
</comment>
<feature type="transmembrane region" description="Helical" evidence="26">
    <location>
        <begin position="529"/>
        <end position="550"/>
    </location>
</feature>
<comment type="catalytic activity">
    <reaction evidence="20">
        <text>L-lysyl-glycine(out) = L-lysyl-glycine(in)</text>
        <dbReference type="Rhea" id="RHEA:79407"/>
        <dbReference type="ChEBI" id="CHEBI:191202"/>
    </reaction>
</comment>
<evidence type="ECO:0000256" key="23">
    <source>
        <dbReference type="ARBA" id="ARBA00045709"/>
    </source>
</evidence>
<evidence type="ECO:0000256" key="25">
    <source>
        <dbReference type="SAM" id="MobiDB-lite"/>
    </source>
</evidence>
<evidence type="ECO:0000256" key="5">
    <source>
        <dbReference type="ARBA" id="ARBA00022989"/>
    </source>
</evidence>
<evidence type="ECO:0000256" key="21">
    <source>
        <dbReference type="ARBA" id="ARBA00044985"/>
    </source>
</evidence>
<dbReference type="InterPro" id="IPR052187">
    <property type="entry name" value="MFSD1"/>
</dbReference>
<comment type="catalytic activity">
    <reaction evidence="13">
        <text>L-alpha-aminoacyl-L-lysine(out) = L-alpha-aminoacyl-L-lysine(in)</text>
        <dbReference type="Rhea" id="RHEA:79383"/>
        <dbReference type="ChEBI" id="CHEBI:229966"/>
    </reaction>
</comment>
<keyword evidence="4 26" id="KW-0812">Transmembrane</keyword>
<comment type="catalytic activity">
    <reaction evidence="9">
        <text>L-histidyl-glycine(out) = L-histidyl-glycine(in)</text>
        <dbReference type="Rhea" id="RHEA:79395"/>
        <dbReference type="ChEBI" id="CHEBI:229957"/>
    </reaction>
</comment>
<accession>A0ABQ8FGA2</accession>
<evidence type="ECO:0000256" key="22">
    <source>
        <dbReference type="ARBA" id="ARBA00045018"/>
    </source>
</evidence>